<evidence type="ECO:0000313" key="3">
    <source>
        <dbReference type="EMBL" id="KAE8685335.1"/>
    </source>
</evidence>
<comment type="caution">
    <text evidence="3">The sequence shown here is derived from an EMBL/GenBank/DDBJ whole genome shotgun (WGS) entry which is preliminary data.</text>
</comment>
<organism evidence="3 4">
    <name type="scientific">Hibiscus syriacus</name>
    <name type="common">Rose of Sharon</name>
    <dbReference type="NCBI Taxonomy" id="106335"/>
    <lineage>
        <taxon>Eukaryota</taxon>
        <taxon>Viridiplantae</taxon>
        <taxon>Streptophyta</taxon>
        <taxon>Embryophyta</taxon>
        <taxon>Tracheophyta</taxon>
        <taxon>Spermatophyta</taxon>
        <taxon>Magnoliopsida</taxon>
        <taxon>eudicotyledons</taxon>
        <taxon>Gunneridae</taxon>
        <taxon>Pentapetalae</taxon>
        <taxon>rosids</taxon>
        <taxon>malvids</taxon>
        <taxon>Malvales</taxon>
        <taxon>Malvaceae</taxon>
        <taxon>Malvoideae</taxon>
        <taxon>Hibiscus</taxon>
    </lineage>
</organism>
<dbReference type="InterPro" id="IPR026960">
    <property type="entry name" value="RVT-Znf"/>
</dbReference>
<protein>
    <recommendedName>
        <fullName evidence="5">RNase H type-1 domain-containing protein</fullName>
    </recommendedName>
</protein>
<evidence type="ECO:0000259" key="1">
    <source>
        <dbReference type="Pfam" id="PF13456"/>
    </source>
</evidence>
<dbReference type="InterPro" id="IPR002156">
    <property type="entry name" value="RNaseH_domain"/>
</dbReference>
<name>A0A6A2Z2M2_HIBSY</name>
<proteinExistence type="predicted"/>
<evidence type="ECO:0000259" key="2">
    <source>
        <dbReference type="Pfam" id="PF13966"/>
    </source>
</evidence>
<dbReference type="GO" id="GO:0004523">
    <property type="term" value="F:RNA-DNA hybrid ribonuclease activity"/>
    <property type="evidence" value="ECO:0007669"/>
    <property type="project" value="InterPro"/>
</dbReference>
<dbReference type="InterPro" id="IPR053151">
    <property type="entry name" value="RNase_H-like"/>
</dbReference>
<dbReference type="Pfam" id="PF13966">
    <property type="entry name" value="zf-RVT"/>
    <property type="match status" value="1"/>
</dbReference>
<dbReference type="AlphaFoldDB" id="A0A6A2Z2M2"/>
<feature type="domain" description="RNase H type-1" evidence="1">
    <location>
        <begin position="247"/>
        <end position="338"/>
    </location>
</feature>
<dbReference type="InterPro" id="IPR036397">
    <property type="entry name" value="RNaseH_sf"/>
</dbReference>
<dbReference type="PANTHER" id="PTHR47723:SF19">
    <property type="entry name" value="POLYNUCLEOTIDYL TRANSFERASE, RIBONUCLEASE H-LIKE SUPERFAMILY PROTEIN"/>
    <property type="match status" value="1"/>
</dbReference>
<dbReference type="Proteomes" id="UP000436088">
    <property type="component" value="Unassembled WGS sequence"/>
</dbReference>
<dbReference type="CDD" id="cd06222">
    <property type="entry name" value="RNase_H_like"/>
    <property type="match status" value="1"/>
</dbReference>
<dbReference type="SUPFAM" id="SSF53098">
    <property type="entry name" value="Ribonuclease H-like"/>
    <property type="match status" value="1"/>
</dbReference>
<evidence type="ECO:0000313" key="4">
    <source>
        <dbReference type="Proteomes" id="UP000436088"/>
    </source>
</evidence>
<dbReference type="InterPro" id="IPR044730">
    <property type="entry name" value="RNase_H-like_dom_plant"/>
</dbReference>
<evidence type="ECO:0008006" key="5">
    <source>
        <dbReference type="Google" id="ProtNLM"/>
    </source>
</evidence>
<dbReference type="GO" id="GO:0003676">
    <property type="term" value="F:nucleic acid binding"/>
    <property type="evidence" value="ECO:0007669"/>
    <property type="project" value="InterPro"/>
</dbReference>
<sequence>MLHDLGPLIQYYNPTEAVPPRGTPVIAMTTRGGEWDWAQIWNHVPEKVRSSLATIRMHINSGSATVPWDVTNGYRGLPRIKMLLWIICKGRLLSNKERARCHLMSDASCLLCDAARESGSQLLRECPLVREPWKVLINPERWDEFTRMELVAWIDKNIRQPEYFPITTTDWDIHFGVMIWCIWTRRNQVNFYKETTAFEGITPRNTRIKEEITRALHNRVVRQRVQERPGVGGISWEAPPTDWVKLNTDGGWRSDSGWATCGGVFRNSDADWILGFSQKIGCCTVVDVELWGIFSGLTIAWNHGFRKVIVESDCMDVVAVLQGNKRMESHLWCLVLEIFFDAIGRFKLGMLPGDAIGLRMEWRVWPGTWKKTS</sequence>
<dbReference type="InterPro" id="IPR012337">
    <property type="entry name" value="RNaseH-like_sf"/>
</dbReference>
<accession>A0A6A2Z2M2</accession>
<dbReference type="EMBL" id="VEPZ02001233">
    <property type="protein sequence ID" value="KAE8685335.1"/>
    <property type="molecule type" value="Genomic_DNA"/>
</dbReference>
<reference evidence="3" key="1">
    <citation type="submission" date="2019-09" db="EMBL/GenBank/DDBJ databases">
        <title>Draft genome information of white flower Hibiscus syriacus.</title>
        <authorList>
            <person name="Kim Y.-M."/>
        </authorList>
    </citation>
    <scope>NUCLEOTIDE SEQUENCE [LARGE SCALE GENOMIC DNA]</scope>
    <source>
        <strain evidence="3">YM2019G1</strain>
    </source>
</reference>
<gene>
    <name evidence="3" type="ORF">F3Y22_tig00111099pilonHSYRG00216</name>
</gene>
<dbReference type="Gene3D" id="3.30.420.10">
    <property type="entry name" value="Ribonuclease H-like superfamily/Ribonuclease H"/>
    <property type="match status" value="1"/>
</dbReference>
<feature type="domain" description="Reverse transcriptase zinc-binding" evidence="2">
    <location>
        <begin position="76"/>
        <end position="133"/>
    </location>
</feature>
<keyword evidence="4" id="KW-1185">Reference proteome</keyword>
<dbReference type="Pfam" id="PF13456">
    <property type="entry name" value="RVT_3"/>
    <property type="match status" value="1"/>
</dbReference>
<dbReference type="PANTHER" id="PTHR47723">
    <property type="entry name" value="OS05G0353850 PROTEIN"/>
    <property type="match status" value="1"/>
</dbReference>